<dbReference type="SUPFAM" id="SSF56349">
    <property type="entry name" value="DNA breaking-rejoining enzymes"/>
    <property type="match status" value="1"/>
</dbReference>
<dbReference type="EMBL" id="WOYG01000001">
    <property type="protein sequence ID" value="NLV09309.1"/>
    <property type="molecule type" value="Genomic_DNA"/>
</dbReference>
<evidence type="ECO:0000313" key="4">
    <source>
        <dbReference type="Proteomes" id="UP000608662"/>
    </source>
</evidence>
<dbReference type="PROSITE" id="PS51898">
    <property type="entry name" value="TYR_RECOMBINASE"/>
    <property type="match status" value="1"/>
</dbReference>
<dbReference type="Gene3D" id="1.10.443.10">
    <property type="entry name" value="Intergrase catalytic core"/>
    <property type="match status" value="1"/>
</dbReference>
<accession>A0A847U8J8</accession>
<dbReference type="InterPro" id="IPR002104">
    <property type="entry name" value="Integrase_catalytic"/>
</dbReference>
<dbReference type="AlphaFoldDB" id="A0A847U8J8"/>
<gene>
    <name evidence="3" type="ORF">GOC74_05110</name>
</gene>
<proteinExistence type="predicted"/>
<organism evidence="3 4">
    <name type="scientific">Halomicrobium mukohataei</name>
    <dbReference type="NCBI Taxonomy" id="57705"/>
    <lineage>
        <taxon>Archaea</taxon>
        <taxon>Methanobacteriati</taxon>
        <taxon>Methanobacteriota</taxon>
        <taxon>Stenosarchaea group</taxon>
        <taxon>Halobacteria</taxon>
        <taxon>Halobacteriales</taxon>
        <taxon>Haloarculaceae</taxon>
        <taxon>Halomicrobium</taxon>
    </lineage>
</organism>
<dbReference type="GO" id="GO:0006310">
    <property type="term" value="P:DNA recombination"/>
    <property type="evidence" value="ECO:0007669"/>
    <property type="project" value="UniProtKB-KW"/>
</dbReference>
<evidence type="ECO:0000259" key="2">
    <source>
        <dbReference type="PROSITE" id="PS51898"/>
    </source>
</evidence>
<dbReference type="GO" id="GO:0015074">
    <property type="term" value="P:DNA integration"/>
    <property type="evidence" value="ECO:0007669"/>
    <property type="project" value="InterPro"/>
</dbReference>
<dbReference type="CDD" id="cd00397">
    <property type="entry name" value="DNA_BRE_C"/>
    <property type="match status" value="1"/>
</dbReference>
<name>A0A847U8J8_9EURY</name>
<dbReference type="OrthoDB" id="216982at2157"/>
<keyword evidence="1" id="KW-0233">DNA recombination</keyword>
<dbReference type="Proteomes" id="UP000608662">
    <property type="component" value="Unassembled WGS sequence"/>
</dbReference>
<dbReference type="Pfam" id="PF00589">
    <property type="entry name" value="Phage_integrase"/>
    <property type="match status" value="1"/>
</dbReference>
<dbReference type="GO" id="GO:0003677">
    <property type="term" value="F:DNA binding"/>
    <property type="evidence" value="ECO:0007669"/>
    <property type="project" value="InterPro"/>
</dbReference>
<dbReference type="InterPro" id="IPR011010">
    <property type="entry name" value="DNA_brk_join_enz"/>
</dbReference>
<feature type="domain" description="Tyr recombinase" evidence="2">
    <location>
        <begin position="10"/>
        <end position="197"/>
    </location>
</feature>
<dbReference type="InterPro" id="IPR013762">
    <property type="entry name" value="Integrase-like_cat_sf"/>
</dbReference>
<reference evidence="3" key="1">
    <citation type="submission" date="2019-12" db="EMBL/GenBank/DDBJ databases">
        <title>Whole-genome sequence of Halomicrobium mukohataei pws1.</title>
        <authorList>
            <person name="Verma D.K."/>
            <person name="Gopal K."/>
            <person name="Prasad E.S."/>
        </authorList>
    </citation>
    <scope>NUCLEOTIDE SEQUENCE</scope>
    <source>
        <strain evidence="3">Pws1</strain>
    </source>
</reference>
<dbReference type="RefSeq" id="WP_170093193.1">
    <property type="nucleotide sequence ID" value="NZ_WOYG01000001.1"/>
</dbReference>
<protein>
    <submittedName>
        <fullName evidence="3">Tyrosine-type recombinase/integrase</fullName>
    </submittedName>
</protein>
<sequence>MIRIDDSGKRTKCWLSYPDEVRTLEQYARDRDWEQEIAIQLMARVGSRASGVVSAKPKNLRWNSDGEYWELTLKGKNTKGGEKTVRDAYVPTNVKENLDRYASERGIDEDEPYVQKSTSRIRAWVREITDEIAEESGQKRWYEVSSHDLRRSWATHHLVEENRAVRVMMEVGGWSSYDAIEPYLTKPTPEKIGAEFSD</sequence>
<evidence type="ECO:0000256" key="1">
    <source>
        <dbReference type="ARBA" id="ARBA00023172"/>
    </source>
</evidence>
<evidence type="ECO:0000313" key="3">
    <source>
        <dbReference type="EMBL" id="NLV09309.1"/>
    </source>
</evidence>
<comment type="caution">
    <text evidence="3">The sequence shown here is derived from an EMBL/GenBank/DDBJ whole genome shotgun (WGS) entry which is preliminary data.</text>
</comment>